<evidence type="ECO:0000313" key="4">
    <source>
        <dbReference type="EMBL" id="KAK4267969.1"/>
    </source>
</evidence>
<dbReference type="PRINTS" id="PR00081">
    <property type="entry name" value="GDHRDH"/>
</dbReference>
<sequence>MGEGEAKVILKDRRWSLSGKTALVTGGTKGIGHAIAEELAEFGAAVHICSRKQEDIDRCLKEWESRGFSVTGSVCDVQFHDQRENLMEAVASVFHGKLNILINNAGTSIIKEATACTAEVLSRIMKINFESAYRLSQLVHPLLKASGGGTIVNISSICGFKALPQFSAYAASKAAMNQVTRNLALEWAKDDIRVNAVAPGAIMTPLLEADVKEDGAAMINRLVSQLPISRIGEPKEISALVAFLCLPAASYITGQIIYADGGFTV</sequence>
<gene>
    <name evidence="4" type="ORF">QN277_024682</name>
</gene>
<accession>A0AAE1MJT6</accession>
<dbReference type="InterPro" id="IPR036291">
    <property type="entry name" value="NAD(P)-bd_dom_sf"/>
</dbReference>
<evidence type="ECO:0000256" key="1">
    <source>
        <dbReference type="ARBA" id="ARBA00022857"/>
    </source>
</evidence>
<comment type="similarity">
    <text evidence="3">Belongs to the short-chain dehydrogenases/reductases (SDR) family. SDR65C subfamily.</text>
</comment>
<organism evidence="4 5">
    <name type="scientific">Acacia crassicarpa</name>
    <name type="common">northern wattle</name>
    <dbReference type="NCBI Taxonomy" id="499986"/>
    <lineage>
        <taxon>Eukaryota</taxon>
        <taxon>Viridiplantae</taxon>
        <taxon>Streptophyta</taxon>
        <taxon>Embryophyta</taxon>
        <taxon>Tracheophyta</taxon>
        <taxon>Spermatophyta</taxon>
        <taxon>Magnoliopsida</taxon>
        <taxon>eudicotyledons</taxon>
        <taxon>Gunneridae</taxon>
        <taxon>Pentapetalae</taxon>
        <taxon>rosids</taxon>
        <taxon>fabids</taxon>
        <taxon>Fabales</taxon>
        <taxon>Fabaceae</taxon>
        <taxon>Caesalpinioideae</taxon>
        <taxon>mimosoid clade</taxon>
        <taxon>Acacieae</taxon>
        <taxon>Acacia</taxon>
    </lineage>
</organism>
<dbReference type="FunFam" id="3.40.50.720:FF:000084">
    <property type="entry name" value="Short-chain dehydrogenase reductase"/>
    <property type="match status" value="1"/>
</dbReference>
<dbReference type="GO" id="GO:0016491">
    <property type="term" value="F:oxidoreductase activity"/>
    <property type="evidence" value="ECO:0007669"/>
    <property type="project" value="UniProtKB-KW"/>
</dbReference>
<keyword evidence="2" id="KW-0560">Oxidoreductase</keyword>
<evidence type="ECO:0000256" key="2">
    <source>
        <dbReference type="ARBA" id="ARBA00023002"/>
    </source>
</evidence>
<dbReference type="InterPro" id="IPR045000">
    <property type="entry name" value="TR"/>
</dbReference>
<dbReference type="InterPro" id="IPR002347">
    <property type="entry name" value="SDR_fam"/>
</dbReference>
<name>A0AAE1MJT6_9FABA</name>
<dbReference type="PANTHER" id="PTHR42898:SF101">
    <property type="entry name" value="ENOYL-(ACYL CARRIER) REDUCTASE"/>
    <property type="match status" value="1"/>
</dbReference>
<evidence type="ECO:0000256" key="3">
    <source>
        <dbReference type="ARBA" id="ARBA00025714"/>
    </source>
</evidence>
<keyword evidence="5" id="KW-1185">Reference proteome</keyword>
<dbReference type="Gene3D" id="3.40.50.720">
    <property type="entry name" value="NAD(P)-binding Rossmann-like Domain"/>
    <property type="match status" value="1"/>
</dbReference>
<dbReference type="NCBIfam" id="NF005559">
    <property type="entry name" value="PRK07231.1"/>
    <property type="match status" value="1"/>
</dbReference>
<dbReference type="Proteomes" id="UP001293593">
    <property type="component" value="Unassembled WGS sequence"/>
</dbReference>
<dbReference type="SUPFAM" id="SSF51735">
    <property type="entry name" value="NAD(P)-binding Rossmann-fold domains"/>
    <property type="match status" value="1"/>
</dbReference>
<protein>
    <submittedName>
        <fullName evidence="4">Uncharacterized protein</fullName>
    </submittedName>
</protein>
<dbReference type="EMBL" id="JAWXYG010000007">
    <property type="protein sequence ID" value="KAK4267969.1"/>
    <property type="molecule type" value="Genomic_DNA"/>
</dbReference>
<dbReference type="Pfam" id="PF13561">
    <property type="entry name" value="adh_short_C2"/>
    <property type="match status" value="1"/>
</dbReference>
<evidence type="ECO:0000313" key="5">
    <source>
        <dbReference type="Proteomes" id="UP001293593"/>
    </source>
</evidence>
<keyword evidence="1" id="KW-0521">NADP</keyword>
<reference evidence="4" key="1">
    <citation type="submission" date="2023-10" db="EMBL/GenBank/DDBJ databases">
        <title>Chromosome-level genome of the transformable northern wattle, Acacia crassicarpa.</title>
        <authorList>
            <person name="Massaro I."/>
            <person name="Sinha N.R."/>
            <person name="Poethig S."/>
            <person name="Leichty A.R."/>
        </authorList>
    </citation>
    <scope>NUCLEOTIDE SEQUENCE</scope>
    <source>
        <strain evidence="4">Acra3RX</strain>
        <tissue evidence="4">Leaf</tissue>
    </source>
</reference>
<dbReference type="InterPro" id="IPR020904">
    <property type="entry name" value="Sc_DH/Rdtase_CS"/>
</dbReference>
<dbReference type="PANTHER" id="PTHR42898">
    <property type="entry name" value="TROPINONE REDUCTASE"/>
    <property type="match status" value="1"/>
</dbReference>
<dbReference type="AlphaFoldDB" id="A0AAE1MJT6"/>
<proteinExistence type="inferred from homology"/>
<comment type="caution">
    <text evidence="4">The sequence shown here is derived from an EMBL/GenBank/DDBJ whole genome shotgun (WGS) entry which is preliminary data.</text>
</comment>
<dbReference type="PRINTS" id="PR00080">
    <property type="entry name" value="SDRFAMILY"/>
</dbReference>
<dbReference type="PROSITE" id="PS00061">
    <property type="entry name" value="ADH_SHORT"/>
    <property type="match status" value="1"/>
</dbReference>